<sequence>MLDEVVYLFEEMHFKSMIPDTRIQADVITYNSFINAFCKSHQIGKPTALLKKIKDHGIQANVYMYSVLVDGLCRDGRHKDAQKIFKDL</sequence>
<feature type="repeat" description="PPR" evidence="2">
    <location>
        <begin position="26"/>
        <end position="60"/>
    </location>
</feature>
<dbReference type="InterPro" id="IPR011990">
    <property type="entry name" value="TPR-like_helical_dom_sf"/>
</dbReference>
<dbReference type="Proteomes" id="UP000002051">
    <property type="component" value="Unassembled WGS sequence"/>
</dbReference>
<evidence type="ECO:0000313" key="3">
    <source>
        <dbReference type="EMBL" id="KEH21624.1"/>
    </source>
</evidence>
<protein>
    <submittedName>
        <fullName evidence="3">Pentatricopeptide (PPR) repeat protein</fullName>
    </submittedName>
</protein>
<dbReference type="PANTHER" id="PTHR45613:SF207">
    <property type="entry name" value="OS08G0300700 PROTEIN"/>
    <property type="match status" value="1"/>
</dbReference>
<reference evidence="3 5" key="2">
    <citation type="journal article" date="2014" name="BMC Genomics">
        <title>An improved genome release (version Mt4.0) for the model legume Medicago truncatula.</title>
        <authorList>
            <person name="Tang H."/>
            <person name="Krishnakumar V."/>
            <person name="Bidwell S."/>
            <person name="Rosen B."/>
            <person name="Chan A."/>
            <person name="Zhou S."/>
            <person name="Gentzbittel L."/>
            <person name="Childs K.L."/>
            <person name="Yandell M."/>
            <person name="Gundlach H."/>
            <person name="Mayer K.F."/>
            <person name="Schwartz D.C."/>
            <person name="Town C.D."/>
        </authorList>
    </citation>
    <scope>GENOME REANNOTATION</scope>
    <source>
        <strain evidence="3">A17</strain>
        <strain evidence="4 5">cv. Jemalong A17</strain>
    </source>
</reference>
<dbReference type="EMBL" id="CM001223">
    <property type="protein sequence ID" value="KEH21624.1"/>
    <property type="molecule type" value="Genomic_DNA"/>
</dbReference>
<feature type="repeat" description="PPR" evidence="2">
    <location>
        <begin position="61"/>
        <end position="88"/>
    </location>
</feature>
<dbReference type="NCBIfam" id="TIGR00756">
    <property type="entry name" value="PPR"/>
    <property type="match status" value="2"/>
</dbReference>
<accession>A0A072TVT8</accession>
<dbReference type="Gene3D" id="1.25.40.10">
    <property type="entry name" value="Tetratricopeptide repeat domain"/>
    <property type="match status" value="1"/>
</dbReference>
<proteinExistence type="predicted"/>
<name>A0A072TVT8_MEDTR</name>
<keyword evidence="5" id="KW-1185">Reference proteome</keyword>
<reference evidence="4" key="3">
    <citation type="submission" date="2015-04" db="UniProtKB">
        <authorList>
            <consortium name="EnsemblPlants"/>
        </authorList>
    </citation>
    <scope>IDENTIFICATION</scope>
    <source>
        <strain evidence="4">cv. Jemalong A17</strain>
    </source>
</reference>
<dbReference type="HOGENOM" id="CLU_002706_49_7_1"/>
<gene>
    <name evidence="3" type="ordered locus">MTR_7g011025</name>
</gene>
<evidence type="ECO:0000256" key="2">
    <source>
        <dbReference type="PROSITE-ProRule" id="PRU00708"/>
    </source>
</evidence>
<evidence type="ECO:0000313" key="4">
    <source>
        <dbReference type="EnsemblPlants" id="KEH21624"/>
    </source>
</evidence>
<dbReference type="EnsemblPlants" id="KEH21624">
    <property type="protein sequence ID" value="KEH21624"/>
    <property type="gene ID" value="MTR_7g011025"/>
</dbReference>
<dbReference type="Pfam" id="PF13041">
    <property type="entry name" value="PPR_2"/>
    <property type="match status" value="1"/>
</dbReference>
<dbReference type="InterPro" id="IPR002885">
    <property type="entry name" value="PPR_rpt"/>
</dbReference>
<organism evidence="3 5">
    <name type="scientific">Medicago truncatula</name>
    <name type="common">Barrel medic</name>
    <name type="synonym">Medicago tribuloides</name>
    <dbReference type="NCBI Taxonomy" id="3880"/>
    <lineage>
        <taxon>Eukaryota</taxon>
        <taxon>Viridiplantae</taxon>
        <taxon>Streptophyta</taxon>
        <taxon>Embryophyta</taxon>
        <taxon>Tracheophyta</taxon>
        <taxon>Spermatophyta</taxon>
        <taxon>Magnoliopsida</taxon>
        <taxon>eudicotyledons</taxon>
        <taxon>Gunneridae</taxon>
        <taxon>Pentapetalae</taxon>
        <taxon>rosids</taxon>
        <taxon>fabids</taxon>
        <taxon>Fabales</taxon>
        <taxon>Fabaceae</taxon>
        <taxon>Papilionoideae</taxon>
        <taxon>50 kb inversion clade</taxon>
        <taxon>NPAAA clade</taxon>
        <taxon>Hologalegina</taxon>
        <taxon>IRL clade</taxon>
        <taxon>Trifolieae</taxon>
        <taxon>Medicago</taxon>
    </lineage>
</organism>
<dbReference type="PANTHER" id="PTHR45613">
    <property type="entry name" value="PENTATRICOPEPTIDE REPEAT-CONTAINING PROTEIN"/>
    <property type="match status" value="1"/>
</dbReference>
<evidence type="ECO:0000256" key="1">
    <source>
        <dbReference type="ARBA" id="ARBA00022737"/>
    </source>
</evidence>
<keyword evidence="1" id="KW-0677">Repeat</keyword>
<dbReference type="PROSITE" id="PS51375">
    <property type="entry name" value="PPR"/>
    <property type="match status" value="2"/>
</dbReference>
<reference evidence="3 5" key="1">
    <citation type="journal article" date="2011" name="Nature">
        <title>The Medicago genome provides insight into the evolution of rhizobial symbioses.</title>
        <authorList>
            <person name="Young N.D."/>
            <person name="Debelle F."/>
            <person name="Oldroyd G.E."/>
            <person name="Geurts R."/>
            <person name="Cannon S.B."/>
            <person name="Udvardi M.K."/>
            <person name="Benedito V.A."/>
            <person name="Mayer K.F."/>
            <person name="Gouzy J."/>
            <person name="Schoof H."/>
            <person name="Van de Peer Y."/>
            <person name="Proost S."/>
            <person name="Cook D.R."/>
            <person name="Meyers B.C."/>
            <person name="Spannagl M."/>
            <person name="Cheung F."/>
            <person name="De Mita S."/>
            <person name="Krishnakumar V."/>
            <person name="Gundlach H."/>
            <person name="Zhou S."/>
            <person name="Mudge J."/>
            <person name="Bharti A.K."/>
            <person name="Murray J.D."/>
            <person name="Naoumkina M.A."/>
            <person name="Rosen B."/>
            <person name="Silverstein K.A."/>
            <person name="Tang H."/>
            <person name="Rombauts S."/>
            <person name="Zhao P.X."/>
            <person name="Zhou P."/>
            <person name="Barbe V."/>
            <person name="Bardou P."/>
            <person name="Bechner M."/>
            <person name="Bellec A."/>
            <person name="Berger A."/>
            <person name="Berges H."/>
            <person name="Bidwell S."/>
            <person name="Bisseling T."/>
            <person name="Choisne N."/>
            <person name="Couloux A."/>
            <person name="Denny R."/>
            <person name="Deshpande S."/>
            <person name="Dai X."/>
            <person name="Doyle J.J."/>
            <person name="Dudez A.M."/>
            <person name="Farmer A.D."/>
            <person name="Fouteau S."/>
            <person name="Franken C."/>
            <person name="Gibelin C."/>
            <person name="Gish J."/>
            <person name="Goldstein S."/>
            <person name="Gonzalez A.J."/>
            <person name="Green P.J."/>
            <person name="Hallab A."/>
            <person name="Hartog M."/>
            <person name="Hua A."/>
            <person name="Humphray S.J."/>
            <person name="Jeong D.H."/>
            <person name="Jing Y."/>
            <person name="Jocker A."/>
            <person name="Kenton S.M."/>
            <person name="Kim D.J."/>
            <person name="Klee K."/>
            <person name="Lai H."/>
            <person name="Lang C."/>
            <person name="Lin S."/>
            <person name="Macmil S.L."/>
            <person name="Magdelenat G."/>
            <person name="Matthews L."/>
            <person name="McCorrison J."/>
            <person name="Monaghan E.L."/>
            <person name="Mun J.H."/>
            <person name="Najar F.Z."/>
            <person name="Nicholson C."/>
            <person name="Noirot C."/>
            <person name="O'Bleness M."/>
            <person name="Paule C.R."/>
            <person name="Poulain J."/>
            <person name="Prion F."/>
            <person name="Qin B."/>
            <person name="Qu C."/>
            <person name="Retzel E.F."/>
            <person name="Riddle C."/>
            <person name="Sallet E."/>
            <person name="Samain S."/>
            <person name="Samson N."/>
            <person name="Sanders I."/>
            <person name="Saurat O."/>
            <person name="Scarpelli C."/>
            <person name="Schiex T."/>
            <person name="Segurens B."/>
            <person name="Severin A.J."/>
            <person name="Sherrier D.J."/>
            <person name="Shi R."/>
            <person name="Sims S."/>
            <person name="Singer S.R."/>
            <person name="Sinharoy S."/>
            <person name="Sterck L."/>
            <person name="Viollet A."/>
            <person name="Wang B.B."/>
            <person name="Wang K."/>
            <person name="Wang M."/>
            <person name="Wang X."/>
            <person name="Warfsmann J."/>
            <person name="Weissenbach J."/>
            <person name="White D.D."/>
            <person name="White J.D."/>
            <person name="Wiley G.B."/>
            <person name="Wincker P."/>
            <person name="Xing Y."/>
            <person name="Yang L."/>
            <person name="Yao Z."/>
            <person name="Ying F."/>
            <person name="Zhai J."/>
            <person name="Zhou L."/>
            <person name="Zuber A."/>
            <person name="Denarie J."/>
            <person name="Dixon R.A."/>
            <person name="May G.D."/>
            <person name="Schwartz D.C."/>
            <person name="Rogers J."/>
            <person name="Quetier F."/>
            <person name="Town C.D."/>
            <person name="Roe B.A."/>
        </authorList>
    </citation>
    <scope>NUCLEOTIDE SEQUENCE [LARGE SCALE GENOMIC DNA]</scope>
    <source>
        <strain evidence="3">A17</strain>
        <strain evidence="4 5">cv. Jemalong A17</strain>
    </source>
</reference>
<evidence type="ECO:0000313" key="5">
    <source>
        <dbReference type="Proteomes" id="UP000002051"/>
    </source>
</evidence>
<dbReference type="AlphaFoldDB" id="A0A072TVT8"/>